<evidence type="ECO:0000313" key="2">
    <source>
        <dbReference type="Proteomes" id="UP000299102"/>
    </source>
</evidence>
<proteinExistence type="predicted"/>
<dbReference type="Proteomes" id="UP000299102">
    <property type="component" value="Unassembled WGS sequence"/>
</dbReference>
<evidence type="ECO:0000313" key="1">
    <source>
        <dbReference type="EMBL" id="GBP63495.1"/>
    </source>
</evidence>
<gene>
    <name evidence="1" type="ORF">EVAR_49548_1</name>
</gene>
<keyword evidence="2" id="KW-1185">Reference proteome</keyword>
<accession>A0A4C1XMP6</accession>
<dbReference type="AlphaFoldDB" id="A0A4C1XMP6"/>
<comment type="caution">
    <text evidence="1">The sequence shown here is derived from an EMBL/GenBank/DDBJ whole genome shotgun (WGS) entry which is preliminary data.</text>
</comment>
<name>A0A4C1XMP6_EUMVA</name>
<reference evidence="1 2" key="1">
    <citation type="journal article" date="2019" name="Commun. Biol.">
        <title>The bagworm genome reveals a unique fibroin gene that provides high tensile strength.</title>
        <authorList>
            <person name="Kono N."/>
            <person name="Nakamura H."/>
            <person name="Ohtoshi R."/>
            <person name="Tomita M."/>
            <person name="Numata K."/>
            <person name="Arakawa K."/>
        </authorList>
    </citation>
    <scope>NUCLEOTIDE SEQUENCE [LARGE SCALE GENOMIC DNA]</scope>
</reference>
<dbReference type="EMBL" id="BGZK01000870">
    <property type="protein sequence ID" value="GBP63495.1"/>
    <property type="molecule type" value="Genomic_DNA"/>
</dbReference>
<sequence>MRKVCWRFGGSEIIPQQHVLACVRVRALRVRLTGIFVPTATRRRRGRLHADASFAQPLAFVTPHFPLEVGNPAVARARHGDGTYK</sequence>
<protein>
    <submittedName>
        <fullName evidence="1">Uncharacterized protein</fullName>
    </submittedName>
</protein>
<organism evidence="1 2">
    <name type="scientific">Eumeta variegata</name>
    <name type="common">Bagworm moth</name>
    <name type="synonym">Eumeta japonica</name>
    <dbReference type="NCBI Taxonomy" id="151549"/>
    <lineage>
        <taxon>Eukaryota</taxon>
        <taxon>Metazoa</taxon>
        <taxon>Ecdysozoa</taxon>
        <taxon>Arthropoda</taxon>
        <taxon>Hexapoda</taxon>
        <taxon>Insecta</taxon>
        <taxon>Pterygota</taxon>
        <taxon>Neoptera</taxon>
        <taxon>Endopterygota</taxon>
        <taxon>Lepidoptera</taxon>
        <taxon>Glossata</taxon>
        <taxon>Ditrysia</taxon>
        <taxon>Tineoidea</taxon>
        <taxon>Psychidae</taxon>
        <taxon>Oiketicinae</taxon>
        <taxon>Eumeta</taxon>
    </lineage>
</organism>